<protein>
    <submittedName>
        <fullName evidence="1">Uncharacterized protein</fullName>
    </submittedName>
</protein>
<dbReference type="Proteomes" id="UP001054821">
    <property type="component" value="Chromosome 8"/>
</dbReference>
<reference evidence="1 2" key="1">
    <citation type="journal article" date="2022" name="G3 (Bethesda)">
        <title>Whole-genome sequence and methylome profiling of the almond [Prunus dulcis (Mill.) D.A. Webb] cultivar 'Nonpareil'.</title>
        <authorList>
            <person name="D'Amico-Willman K.M."/>
            <person name="Ouma W.Z."/>
            <person name="Meulia T."/>
            <person name="Sideli G.M."/>
            <person name="Gradziel T.M."/>
            <person name="Fresnedo-Ramirez J."/>
        </authorList>
    </citation>
    <scope>NUCLEOTIDE SEQUENCE [LARGE SCALE GENOMIC DNA]</scope>
    <source>
        <strain evidence="1">Clone GOH B32 T37-40</strain>
    </source>
</reference>
<organism evidence="1 2">
    <name type="scientific">Prunus dulcis</name>
    <name type="common">Almond</name>
    <name type="synonym">Amygdalus dulcis</name>
    <dbReference type="NCBI Taxonomy" id="3755"/>
    <lineage>
        <taxon>Eukaryota</taxon>
        <taxon>Viridiplantae</taxon>
        <taxon>Streptophyta</taxon>
        <taxon>Embryophyta</taxon>
        <taxon>Tracheophyta</taxon>
        <taxon>Spermatophyta</taxon>
        <taxon>Magnoliopsida</taxon>
        <taxon>eudicotyledons</taxon>
        <taxon>Gunneridae</taxon>
        <taxon>Pentapetalae</taxon>
        <taxon>rosids</taxon>
        <taxon>fabids</taxon>
        <taxon>Rosales</taxon>
        <taxon>Rosaceae</taxon>
        <taxon>Amygdaloideae</taxon>
        <taxon>Amygdaleae</taxon>
        <taxon>Prunus</taxon>
    </lineage>
</organism>
<evidence type="ECO:0000313" key="2">
    <source>
        <dbReference type="Proteomes" id="UP001054821"/>
    </source>
</evidence>
<proteinExistence type="predicted"/>
<accession>A0AAD4UZT0</accession>
<dbReference type="EMBL" id="JAJFAZ020000008">
    <property type="protein sequence ID" value="KAI5315184.1"/>
    <property type="molecule type" value="Genomic_DNA"/>
</dbReference>
<name>A0AAD4UZT0_PRUDU</name>
<dbReference type="AlphaFoldDB" id="A0AAD4UZT0"/>
<comment type="caution">
    <text evidence="1">The sequence shown here is derived from an EMBL/GenBank/DDBJ whole genome shotgun (WGS) entry which is preliminary data.</text>
</comment>
<gene>
    <name evidence="1" type="ORF">L3X38_044360</name>
</gene>
<evidence type="ECO:0000313" key="1">
    <source>
        <dbReference type="EMBL" id="KAI5315184.1"/>
    </source>
</evidence>
<sequence length="88" mass="9078">MRTVGFLKKIQSEPSVADTWHVTVGADVTTTSTPRQHQLGLEPSRNLPLGQPGLVGPAACPGWVGRAGGGLGLAPAFCLGQPEAMEMA</sequence>
<keyword evidence="2" id="KW-1185">Reference proteome</keyword>